<evidence type="ECO:0000313" key="2">
    <source>
        <dbReference type="EMBL" id="MED6141251.1"/>
    </source>
</evidence>
<feature type="compositionally biased region" description="Gly residues" evidence="1">
    <location>
        <begin position="16"/>
        <end position="25"/>
    </location>
</feature>
<evidence type="ECO:0000256" key="1">
    <source>
        <dbReference type="SAM" id="MobiDB-lite"/>
    </source>
</evidence>
<gene>
    <name evidence="2" type="ORF">PIB30_101450</name>
</gene>
<dbReference type="Proteomes" id="UP001341840">
    <property type="component" value="Unassembled WGS sequence"/>
</dbReference>
<comment type="caution">
    <text evidence="2">The sequence shown here is derived from an EMBL/GenBank/DDBJ whole genome shotgun (WGS) entry which is preliminary data.</text>
</comment>
<organism evidence="2 3">
    <name type="scientific">Stylosanthes scabra</name>
    <dbReference type="NCBI Taxonomy" id="79078"/>
    <lineage>
        <taxon>Eukaryota</taxon>
        <taxon>Viridiplantae</taxon>
        <taxon>Streptophyta</taxon>
        <taxon>Embryophyta</taxon>
        <taxon>Tracheophyta</taxon>
        <taxon>Spermatophyta</taxon>
        <taxon>Magnoliopsida</taxon>
        <taxon>eudicotyledons</taxon>
        <taxon>Gunneridae</taxon>
        <taxon>Pentapetalae</taxon>
        <taxon>rosids</taxon>
        <taxon>fabids</taxon>
        <taxon>Fabales</taxon>
        <taxon>Fabaceae</taxon>
        <taxon>Papilionoideae</taxon>
        <taxon>50 kb inversion clade</taxon>
        <taxon>dalbergioids sensu lato</taxon>
        <taxon>Dalbergieae</taxon>
        <taxon>Pterocarpus clade</taxon>
        <taxon>Stylosanthes</taxon>
    </lineage>
</organism>
<keyword evidence="3" id="KW-1185">Reference proteome</keyword>
<sequence length="54" mass="5768">MARGDQGEAAGHERGLPGGRGWGRGRGQRQPAMRSANLGRLTREVHVVGAVDFE</sequence>
<feature type="region of interest" description="Disordered" evidence="1">
    <location>
        <begin position="1"/>
        <end position="41"/>
    </location>
</feature>
<feature type="non-terminal residue" evidence="2">
    <location>
        <position position="54"/>
    </location>
</feature>
<accession>A0ABU6SYZ7</accession>
<dbReference type="EMBL" id="JASCZI010063386">
    <property type="protein sequence ID" value="MED6141251.1"/>
    <property type="molecule type" value="Genomic_DNA"/>
</dbReference>
<name>A0ABU6SYZ7_9FABA</name>
<reference evidence="2 3" key="1">
    <citation type="journal article" date="2023" name="Plants (Basel)">
        <title>Bridging the Gap: Combining Genomics and Transcriptomics Approaches to Understand Stylosanthes scabra, an Orphan Legume from the Brazilian Caatinga.</title>
        <authorList>
            <person name="Ferreira-Neto J.R.C."/>
            <person name="da Silva M.D."/>
            <person name="Binneck E."/>
            <person name="de Melo N.F."/>
            <person name="da Silva R.H."/>
            <person name="de Melo A.L.T.M."/>
            <person name="Pandolfi V."/>
            <person name="Bustamante F.O."/>
            <person name="Brasileiro-Vidal A.C."/>
            <person name="Benko-Iseppon A.M."/>
        </authorList>
    </citation>
    <scope>NUCLEOTIDE SEQUENCE [LARGE SCALE GENOMIC DNA]</scope>
    <source>
        <tissue evidence="2">Leaves</tissue>
    </source>
</reference>
<proteinExistence type="predicted"/>
<evidence type="ECO:0000313" key="3">
    <source>
        <dbReference type="Proteomes" id="UP001341840"/>
    </source>
</evidence>
<protein>
    <submittedName>
        <fullName evidence="2">Uncharacterized protein</fullName>
    </submittedName>
</protein>